<dbReference type="eggNOG" id="KOG0024">
    <property type="taxonomic scope" value="Eukaryota"/>
</dbReference>
<gene>
    <name evidence="6" type="ORF">CHLNCDRAFT_8842</name>
</gene>
<dbReference type="InterPro" id="IPR036291">
    <property type="entry name" value="NAD(P)-bd_dom_sf"/>
</dbReference>
<dbReference type="SUPFAM" id="SSF51735">
    <property type="entry name" value="NAD(P)-binding Rossmann-fold domains"/>
    <property type="match status" value="1"/>
</dbReference>
<dbReference type="OrthoDB" id="256333at2759"/>
<dbReference type="PANTHER" id="PTHR42813:SF1">
    <property type="entry name" value="DEHYDROGENASE, PUTATIVE (AFU_ORTHOLOGUE AFUA_5G03930)-RELATED"/>
    <property type="match status" value="1"/>
</dbReference>
<dbReference type="Proteomes" id="UP000008141">
    <property type="component" value="Unassembled WGS sequence"/>
</dbReference>
<proteinExistence type="predicted"/>
<dbReference type="SUPFAM" id="SSF50129">
    <property type="entry name" value="GroES-like"/>
    <property type="match status" value="1"/>
</dbReference>
<dbReference type="GeneID" id="17358468"/>
<dbReference type="InterPro" id="IPR011032">
    <property type="entry name" value="GroES-like_sf"/>
</dbReference>
<feature type="non-terminal residue" evidence="6">
    <location>
        <position position="321"/>
    </location>
</feature>
<keyword evidence="3" id="KW-0862">Zinc</keyword>
<dbReference type="AlphaFoldDB" id="E1Z4V5"/>
<evidence type="ECO:0000259" key="5">
    <source>
        <dbReference type="Pfam" id="PF08240"/>
    </source>
</evidence>
<keyword evidence="2" id="KW-0479">Metal-binding</keyword>
<evidence type="ECO:0000313" key="7">
    <source>
        <dbReference type="Proteomes" id="UP000008141"/>
    </source>
</evidence>
<evidence type="ECO:0000256" key="3">
    <source>
        <dbReference type="ARBA" id="ARBA00022833"/>
    </source>
</evidence>
<dbReference type="Gene3D" id="3.40.50.720">
    <property type="entry name" value="NAD(P)-binding Rossmann-like Domain"/>
    <property type="match status" value="1"/>
</dbReference>
<feature type="non-terminal residue" evidence="6">
    <location>
        <position position="1"/>
    </location>
</feature>
<sequence length="321" mass="34928">QDVRVVEAAVPVATDPQDVILRVTSTAICGSDLHLYTGELRSMPGMKKHDILGHEFMGMVEEVGPEVKEVRKGDRVVVAFDIACGTCFYCRNSYYTSCDNTNPSKEQEMMYGHRSGGFFGYSHLTGGWDGGQAEYVRVPFANLNCLKVPASLSDNQVVLLSDILPTAWHSCELGEVAEGDRVAIWGAGPVGLLAAHCAFARGAQRVILIDREEERLAFARERIRNGTVETINFTSGGASSVGTGCPFWHPFLPLALILASSCNPAVGLHYTSSWLHYFETALKLETDPSEIVNELIECCRKGGRVAIAGAYAGYCNHFNIG</sequence>
<dbReference type="PANTHER" id="PTHR42813">
    <property type="entry name" value="ZINC-TYPE ALCOHOL DEHYDROGENASE-LIKE"/>
    <property type="match status" value="1"/>
</dbReference>
<dbReference type="Pfam" id="PF08240">
    <property type="entry name" value="ADH_N"/>
    <property type="match status" value="1"/>
</dbReference>
<dbReference type="GO" id="GO:0016491">
    <property type="term" value="F:oxidoreductase activity"/>
    <property type="evidence" value="ECO:0007669"/>
    <property type="project" value="UniProtKB-KW"/>
</dbReference>
<evidence type="ECO:0000256" key="1">
    <source>
        <dbReference type="ARBA" id="ARBA00001947"/>
    </source>
</evidence>
<organism evidence="7">
    <name type="scientific">Chlorella variabilis</name>
    <name type="common">Green alga</name>
    <dbReference type="NCBI Taxonomy" id="554065"/>
    <lineage>
        <taxon>Eukaryota</taxon>
        <taxon>Viridiplantae</taxon>
        <taxon>Chlorophyta</taxon>
        <taxon>core chlorophytes</taxon>
        <taxon>Trebouxiophyceae</taxon>
        <taxon>Chlorellales</taxon>
        <taxon>Chlorellaceae</taxon>
        <taxon>Chlorella clade</taxon>
        <taxon>Chlorella</taxon>
    </lineage>
</organism>
<name>E1Z4V5_CHLVA</name>
<keyword evidence="4" id="KW-0560">Oxidoreductase</keyword>
<dbReference type="RefSeq" id="XP_005851515.1">
    <property type="nucleotide sequence ID" value="XM_005851453.1"/>
</dbReference>
<feature type="domain" description="Alcohol dehydrogenase-like N-terminal" evidence="5">
    <location>
        <begin position="16"/>
        <end position="149"/>
    </location>
</feature>
<evidence type="ECO:0000313" key="6">
    <source>
        <dbReference type="EMBL" id="EFN59413.1"/>
    </source>
</evidence>
<dbReference type="Gene3D" id="3.90.180.10">
    <property type="entry name" value="Medium-chain alcohol dehydrogenases, catalytic domain"/>
    <property type="match status" value="1"/>
</dbReference>
<keyword evidence="7" id="KW-1185">Reference proteome</keyword>
<dbReference type="InterPro" id="IPR013154">
    <property type="entry name" value="ADH-like_N"/>
</dbReference>
<evidence type="ECO:0000256" key="4">
    <source>
        <dbReference type="ARBA" id="ARBA00023002"/>
    </source>
</evidence>
<dbReference type="GO" id="GO:0008270">
    <property type="term" value="F:zinc ion binding"/>
    <property type="evidence" value="ECO:0007669"/>
    <property type="project" value="InterPro"/>
</dbReference>
<evidence type="ECO:0000256" key="2">
    <source>
        <dbReference type="ARBA" id="ARBA00022723"/>
    </source>
</evidence>
<comment type="cofactor">
    <cofactor evidence="1">
        <name>Zn(2+)</name>
        <dbReference type="ChEBI" id="CHEBI:29105"/>
    </cofactor>
</comment>
<dbReference type="STRING" id="554065.E1Z4V5"/>
<protein>
    <recommendedName>
        <fullName evidence="5">Alcohol dehydrogenase-like N-terminal domain-containing protein</fullName>
    </recommendedName>
</protein>
<accession>E1Z4V5</accession>
<dbReference type="InterPro" id="IPR002328">
    <property type="entry name" value="ADH_Zn_CS"/>
</dbReference>
<dbReference type="KEGG" id="cvr:CHLNCDRAFT_8842"/>
<reference evidence="6 7" key="1">
    <citation type="journal article" date="2010" name="Plant Cell">
        <title>The Chlorella variabilis NC64A genome reveals adaptation to photosymbiosis, coevolution with viruses, and cryptic sex.</title>
        <authorList>
            <person name="Blanc G."/>
            <person name="Duncan G."/>
            <person name="Agarkova I."/>
            <person name="Borodovsky M."/>
            <person name="Gurnon J."/>
            <person name="Kuo A."/>
            <person name="Lindquist E."/>
            <person name="Lucas S."/>
            <person name="Pangilinan J."/>
            <person name="Polle J."/>
            <person name="Salamov A."/>
            <person name="Terry A."/>
            <person name="Yamada T."/>
            <person name="Dunigan D.D."/>
            <person name="Grigoriev I.V."/>
            <person name="Claverie J.M."/>
            <person name="Van Etten J.L."/>
        </authorList>
    </citation>
    <scope>NUCLEOTIDE SEQUENCE [LARGE SCALE GENOMIC DNA]</scope>
    <source>
        <strain evidence="6 7">NC64A</strain>
    </source>
</reference>
<dbReference type="InParanoid" id="E1Z4V5"/>
<dbReference type="EMBL" id="GL433836">
    <property type="protein sequence ID" value="EFN59413.1"/>
    <property type="molecule type" value="Genomic_DNA"/>
</dbReference>
<dbReference type="PROSITE" id="PS00059">
    <property type="entry name" value="ADH_ZINC"/>
    <property type="match status" value="1"/>
</dbReference>